<dbReference type="AlphaFoldDB" id="A0A317E1P2"/>
<dbReference type="OrthoDB" id="5296954at2"/>
<gene>
    <name evidence="1" type="ORF">DKG74_15110</name>
</gene>
<dbReference type="Proteomes" id="UP000245461">
    <property type="component" value="Unassembled WGS sequence"/>
</dbReference>
<dbReference type="InterPro" id="IPR024409">
    <property type="entry name" value="DUF3833"/>
</dbReference>
<keyword evidence="2" id="KW-1185">Reference proteome</keyword>
<evidence type="ECO:0000313" key="2">
    <source>
        <dbReference type="Proteomes" id="UP000245461"/>
    </source>
</evidence>
<dbReference type="Pfam" id="PF12915">
    <property type="entry name" value="DUF3833"/>
    <property type="match status" value="1"/>
</dbReference>
<organism evidence="1 2">
    <name type="scientific">Zavarzinia aquatilis</name>
    <dbReference type="NCBI Taxonomy" id="2211142"/>
    <lineage>
        <taxon>Bacteria</taxon>
        <taxon>Pseudomonadati</taxon>
        <taxon>Pseudomonadota</taxon>
        <taxon>Alphaproteobacteria</taxon>
        <taxon>Rhodospirillales</taxon>
        <taxon>Zavarziniaceae</taxon>
        <taxon>Zavarzinia</taxon>
    </lineage>
</organism>
<name>A0A317E1P2_9PROT</name>
<protein>
    <submittedName>
        <fullName evidence="1">DUF3833 domain-containing protein</fullName>
    </submittedName>
</protein>
<accession>A0A317E1P2</accession>
<comment type="caution">
    <text evidence="1">The sequence shown here is derived from an EMBL/GenBank/DDBJ whole genome shotgun (WGS) entry which is preliminary data.</text>
</comment>
<sequence length="170" mass="18979">MALAFALGGCGGMNVEDFEGKTPELRIERYFAGKTSAWGIFEDRFGTLRRQFTVDITGTFDGQLLTLEENFLYSDGETERRVWTIRPGDDGRYEGKADGVVGIARGQAAGNALNWRYDFDLKVGDGTWRVAFDDWLYLQPGDVIVNRAKVTRFGIEIGEITLFFSKPAGV</sequence>
<evidence type="ECO:0000313" key="1">
    <source>
        <dbReference type="EMBL" id="PWR20334.1"/>
    </source>
</evidence>
<reference evidence="1 2" key="1">
    <citation type="submission" date="2018-05" db="EMBL/GenBank/DDBJ databases">
        <title>Zavarzinia sp. HR-AS.</title>
        <authorList>
            <person name="Lee Y."/>
            <person name="Jeon C.O."/>
        </authorList>
    </citation>
    <scope>NUCLEOTIDE SEQUENCE [LARGE SCALE GENOMIC DNA]</scope>
    <source>
        <strain evidence="1 2">HR-AS</strain>
    </source>
</reference>
<proteinExistence type="predicted"/>
<dbReference type="EMBL" id="QGLE01000009">
    <property type="protein sequence ID" value="PWR20334.1"/>
    <property type="molecule type" value="Genomic_DNA"/>
</dbReference>